<dbReference type="EMBL" id="MFBH01000032">
    <property type="protein sequence ID" value="OGD99220.1"/>
    <property type="molecule type" value="Genomic_DNA"/>
</dbReference>
<organism evidence="2 3">
    <name type="scientific">Candidatus Curtissbacteria bacterium RIFCSPHIGHO2_12_41_11</name>
    <dbReference type="NCBI Taxonomy" id="1797718"/>
    <lineage>
        <taxon>Bacteria</taxon>
        <taxon>Candidatus Curtissiibacteriota</taxon>
    </lineage>
</organism>
<evidence type="ECO:0000256" key="1">
    <source>
        <dbReference type="SAM" id="Phobius"/>
    </source>
</evidence>
<feature type="transmembrane region" description="Helical" evidence="1">
    <location>
        <begin position="6"/>
        <end position="22"/>
    </location>
</feature>
<name>A0A1F5H519_9BACT</name>
<proteinExistence type="predicted"/>
<keyword evidence="1" id="KW-0472">Membrane</keyword>
<accession>A0A1F5H519</accession>
<evidence type="ECO:0000313" key="3">
    <source>
        <dbReference type="Proteomes" id="UP000178393"/>
    </source>
</evidence>
<gene>
    <name evidence="2" type="ORF">A2W45_02105</name>
</gene>
<dbReference type="AlphaFoldDB" id="A0A1F5H519"/>
<dbReference type="Proteomes" id="UP000178393">
    <property type="component" value="Unassembled WGS sequence"/>
</dbReference>
<sequence>MLKYILLFPVVLILVVGVFNVFQKSMGASSIDGLMAHFQKEGLTVVETQPTTDPKEKAYIESVEKAFAPFAKGKPYFTKRSKIINSVRVDIYRYDDPKKAKEEHERSVEHQNREIVLVEALGQTYKQRVTYLLHGNFRLRIPHFTVRLEGNTIYPVPIQIDEQNLAKIEKALESF</sequence>
<comment type="caution">
    <text evidence="2">The sequence shown here is derived from an EMBL/GenBank/DDBJ whole genome shotgun (WGS) entry which is preliminary data.</text>
</comment>
<protein>
    <submittedName>
        <fullName evidence="2">Uncharacterized protein</fullName>
    </submittedName>
</protein>
<evidence type="ECO:0000313" key="2">
    <source>
        <dbReference type="EMBL" id="OGD99220.1"/>
    </source>
</evidence>
<keyword evidence="1" id="KW-0812">Transmembrane</keyword>
<keyword evidence="1" id="KW-1133">Transmembrane helix</keyword>
<reference evidence="2 3" key="1">
    <citation type="journal article" date="2016" name="Nat. Commun.">
        <title>Thousands of microbial genomes shed light on interconnected biogeochemical processes in an aquifer system.</title>
        <authorList>
            <person name="Anantharaman K."/>
            <person name="Brown C.T."/>
            <person name="Hug L.A."/>
            <person name="Sharon I."/>
            <person name="Castelle C.J."/>
            <person name="Probst A.J."/>
            <person name="Thomas B.C."/>
            <person name="Singh A."/>
            <person name="Wilkins M.J."/>
            <person name="Karaoz U."/>
            <person name="Brodie E.L."/>
            <person name="Williams K.H."/>
            <person name="Hubbard S.S."/>
            <person name="Banfield J.F."/>
        </authorList>
    </citation>
    <scope>NUCLEOTIDE SEQUENCE [LARGE SCALE GENOMIC DNA]</scope>
</reference>